<name>A0A9J6PGM5_9PROT</name>
<dbReference type="Gene3D" id="3.30.1330.40">
    <property type="entry name" value="RutC-like"/>
    <property type="match status" value="1"/>
</dbReference>
<dbReference type="InterPro" id="IPR006175">
    <property type="entry name" value="YjgF/YER057c/UK114"/>
</dbReference>
<dbReference type="RefSeq" id="WP_269331684.1">
    <property type="nucleotide sequence ID" value="NZ_JAMZFT010000001.1"/>
</dbReference>
<dbReference type="PANTHER" id="PTHR43857">
    <property type="entry name" value="BLR7761 PROTEIN"/>
    <property type="match status" value="1"/>
</dbReference>
<keyword evidence="2" id="KW-1185">Reference proteome</keyword>
<dbReference type="Proteomes" id="UP001055804">
    <property type="component" value="Unassembled WGS sequence"/>
</dbReference>
<gene>
    <name evidence="1" type="ORF">NJQ99_04950</name>
</gene>
<comment type="caution">
    <text evidence="1">The sequence shown here is derived from an EMBL/GenBank/DDBJ whole genome shotgun (WGS) entry which is preliminary data.</text>
</comment>
<dbReference type="PANTHER" id="PTHR43857:SF1">
    <property type="entry name" value="YJGH FAMILY PROTEIN"/>
    <property type="match status" value="1"/>
</dbReference>
<dbReference type="SUPFAM" id="SSF55298">
    <property type="entry name" value="YjgF-like"/>
    <property type="match status" value="1"/>
</dbReference>
<proteinExistence type="predicted"/>
<dbReference type="EMBL" id="JAMZFT010000001">
    <property type="protein sequence ID" value="MCP1335751.1"/>
    <property type="molecule type" value="Genomic_DNA"/>
</dbReference>
<protein>
    <submittedName>
        <fullName evidence="1">RidA family protein</fullName>
    </submittedName>
</protein>
<dbReference type="AlphaFoldDB" id="A0A9J6PGM5"/>
<dbReference type="Pfam" id="PF01042">
    <property type="entry name" value="Ribonuc_L-PSP"/>
    <property type="match status" value="1"/>
</dbReference>
<dbReference type="CDD" id="cd06154">
    <property type="entry name" value="YjgF_YER057c_UK114_like_6"/>
    <property type="match status" value="1"/>
</dbReference>
<dbReference type="InterPro" id="IPR035959">
    <property type="entry name" value="RutC-like_sf"/>
</dbReference>
<evidence type="ECO:0000313" key="2">
    <source>
        <dbReference type="Proteomes" id="UP001055804"/>
    </source>
</evidence>
<reference evidence="1" key="1">
    <citation type="submission" date="2022-06" db="EMBL/GenBank/DDBJ databases">
        <title>Isolation and Genomics of Futiania mangrovii gen. nov., sp. nov., a Rare and Metabolically-versatile member in the Class Alphaproteobacteria.</title>
        <authorList>
            <person name="Liu L."/>
            <person name="Huang W.-C."/>
            <person name="Pan J."/>
            <person name="Li J."/>
            <person name="Huang Y."/>
            <person name="Du H."/>
            <person name="Liu Y."/>
            <person name="Li M."/>
        </authorList>
    </citation>
    <scope>NUCLEOTIDE SEQUENCE</scope>
    <source>
        <strain evidence="1">FT118</strain>
    </source>
</reference>
<accession>A0A9J6PGM5</accession>
<sequence>MKRENIGSGSHFEEAYGYSRAVAVGDTIYVAGTIGMDYGARQMSPDPAEQTRQSLRNIEAALARLGSSLKDLVQITTFVDAGETFEKVGPVLGEVLGGIRPTNAALVVGFPFPDIKVEIQAIAVRGCGG</sequence>
<evidence type="ECO:0000313" key="1">
    <source>
        <dbReference type="EMBL" id="MCP1335751.1"/>
    </source>
</evidence>
<organism evidence="1 2">
    <name type="scientific">Futiania mangrovi</name>
    <dbReference type="NCBI Taxonomy" id="2959716"/>
    <lineage>
        <taxon>Bacteria</taxon>
        <taxon>Pseudomonadati</taxon>
        <taxon>Pseudomonadota</taxon>
        <taxon>Alphaproteobacteria</taxon>
        <taxon>Futianiales</taxon>
        <taxon>Futianiaceae</taxon>
        <taxon>Futiania</taxon>
    </lineage>
</organism>